<dbReference type="GO" id="GO:0000215">
    <property type="term" value="F:tRNA 2'-phosphotransferase activity"/>
    <property type="evidence" value="ECO:0007669"/>
    <property type="project" value="TreeGrafter"/>
</dbReference>
<gene>
    <name evidence="5" type="primary">kptA</name>
    <name evidence="6" type="ORF">NCTC11429_04659</name>
</gene>
<dbReference type="GO" id="GO:0003950">
    <property type="term" value="F:NAD+ poly-ADP-ribosyltransferase activity"/>
    <property type="evidence" value="ECO:0007669"/>
    <property type="project" value="InterPro"/>
</dbReference>
<dbReference type="InterPro" id="IPR022928">
    <property type="entry name" value="RNA_2'-PTrans_KptA"/>
</dbReference>
<keyword evidence="2 5" id="KW-0808">Transferase</keyword>
<dbReference type="PANTHER" id="PTHR12684:SF2">
    <property type="entry name" value="TRNA 2'-PHOSPHOTRANSFERASE 1"/>
    <property type="match status" value="1"/>
</dbReference>
<evidence type="ECO:0000256" key="2">
    <source>
        <dbReference type="ARBA" id="ARBA00022679"/>
    </source>
</evidence>
<comment type="function">
    <text evidence="4 5">Removes the 2'-phosphate from RNA via an intermediate in which the phosphate is ADP-ribosylated by NAD followed by a presumed transesterification to release the RNA and generate ADP-ribose 1''-2''-cyclic phosphate (APPR&gt;P). May function as an ADP-ribosylase.</text>
</comment>
<sequence>MNSIDFIQLSKTVSHALRHEPQSYNLNLDKQGWVLLSDLVIALNSKGIQVDKNDICKMVELSEKRRHQILDDKIRAYYGHSIGNKILKQQAKPPRFLYHGTTKSRLNNILKIGLLPMDRQYVHLSVDENTAAMVGRRKKGELVVLKVSAKEAYLNNIQFYKEENGIWLSDPIPSEYIITNGINRNKRSF</sequence>
<dbReference type="Pfam" id="PF01885">
    <property type="entry name" value="PTS_2-RNA"/>
    <property type="match status" value="1"/>
</dbReference>
<evidence type="ECO:0000256" key="1">
    <source>
        <dbReference type="ARBA" id="ARBA00009836"/>
    </source>
</evidence>
<dbReference type="EMBL" id="LR590484">
    <property type="protein sequence ID" value="VTR52768.1"/>
    <property type="molecule type" value="Genomic_DNA"/>
</dbReference>
<organism evidence="6 7">
    <name type="scientific">Sphingobacterium thalpophilum</name>
    <dbReference type="NCBI Taxonomy" id="259"/>
    <lineage>
        <taxon>Bacteria</taxon>
        <taxon>Pseudomonadati</taxon>
        <taxon>Bacteroidota</taxon>
        <taxon>Sphingobacteriia</taxon>
        <taxon>Sphingobacteriales</taxon>
        <taxon>Sphingobacteriaceae</taxon>
        <taxon>Sphingobacterium</taxon>
    </lineage>
</organism>
<dbReference type="STRING" id="1123265.GCA_000686625_05174"/>
<dbReference type="AlphaFoldDB" id="A0A4V6KU91"/>
<proteinExistence type="inferred from homology"/>
<dbReference type="Proteomes" id="UP000308196">
    <property type="component" value="Chromosome"/>
</dbReference>
<evidence type="ECO:0000313" key="6">
    <source>
        <dbReference type="EMBL" id="VTR52768.1"/>
    </source>
</evidence>
<comment type="similarity">
    <text evidence="1 5">Belongs to the KptA/TPT1 family.</text>
</comment>
<dbReference type="Gene3D" id="1.10.10.970">
    <property type="entry name" value="RNA 2'-phosphotransferase, Tpt1/KptA family, N-terminal domain"/>
    <property type="match status" value="1"/>
</dbReference>
<evidence type="ECO:0000313" key="7">
    <source>
        <dbReference type="Proteomes" id="UP000308196"/>
    </source>
</evidence>
<evidence type="ECO:0000256" key="5">
    <source>
        <dbReference type="HAMAP-Rule" id="MF_00299"/>
    </source>
</evidence>
<dbReference type="Gene3D" id="3.20.170.30">
    <property type="match status" value="1"/>
</dbReference>
<dbReference type="SUPFAM" id="SSF56399">
    <property type="entry name" value="ADP-ribosylation"/>
    <property type="match status" value="1"/>
</dbReference>
<dbReference type="KEGG" id="stha:NCTC11429_04659"/>
<evidence type="ECO:0000256" key="3">
    <source>
        <dbReference type="ARBA" id="ARBA00023027"/>
    </source>
</evidence>
<dbReference type="InterPro" id="IPR042081">
    <property type="entry name" value="RNA_2'-PTrans_C"/>
</dbReference>
<reference evidence="6 7" key="1">
    <citation type="submission" date="2019-05" db="EMBL/GenBank/DDBJ databases">
        <authorList>
            <consortium name="Pathogen Informatics"/>
        </authorList>
    </citation>
    <scope>NUCLEOTIDE SEQUENCE [LARGE SCALE GENOMIC DNA]</scope>
    <source>
        <strain evidence="6 7">NCTC11429</strain>
    </source>
</reference>
<dbReference type="InterPro" id="IPR042080">
    <property type="entry name" value="RNA_2'-PTrans_N"/>
</dbReference>
<accession>A0A4V6KU91</accession>
<keyword evidence="3 5" id="KW-0520">NAD</keyword>
<dbReference type="HAMAP" id="MF_00299">
    <property type="entry name" value="KptA"/>
    <property type="match status" value="1"/>
</dbReference>
<evidence type="ECO:0000256" key="4">
    <source>
        <dbReference type="ARBA" id="ARBA00025212"/>
    </source>
</evidence>
<dbReference type="RefSeq" id="WP_197734502.1">
    <property type="nucleotide sequence ID" value="NZ_JBPFQZ010000001.1"/>
</dbReference>
<name>A0A4V6KU91_9SPHI</name>
<dbReference type="GO" id="GO:0006388">
    <property type="term" value="P:tRNA splicing, via endonucleolytic cleavage and ligation"/>
    <property type="evidence" value="ECO:0007669"/>
    <property type="project" value="UniProtKB-UniRule"/>
</dbReference>
<protein>
    <recommendedName>
        <fullName evidence="5">Probable RNA 2'-phosphotransferase</fullName>
        <ecNumber evidence="5">2.7.1.-</ecNumber>
    </recommendedName>
</protein>
<dbReference type="GeneID" id="78465234"/>
<dbReference type="InterPro" id="IPR002745">
    <property type="entry name" value="Ptrans_KptA/Tpt1"/>
</dbReference>
<dbReference type="PANTHER" id="PTHR12684">
    <property type="entry name" value="PUTATIVE PHOSPHOTRANSFERASE"/>
    <property type="match status" value="1"/>
</dbReference>
<dbReference type="EC" id="2.7.1.-" evidence="5"/>